<dbReference type="PANTHER" id="PTHR45752">
    <property type="entry name" value="LEUCINE-RICH REPEAT-CONTAINING"/>
    <property type="match status" value="1"/>
</dbReference>
<organism evidence="3 4">
    <name type="scientific">Vigna unguiculata</name>
    <name type="common">Cowpea</name>
    <dbReference type="NCBI Taxonomy" id="3917"/>
    <lineage>
        <taxon>Eukaryota</taxon>
        <taxon>Viridiplantae</taxon>
        <taxon>Streptophyta</taxon>
        <taxon>Embryophyta</taxon>
        <taxon>Tracheophyta</taxon>
        <taxon>Spermatophyta</taxon>
        <taxon>Magnoliopsida</taxon>
        <taxon>eudicotyledons</taxon>
        <taxon>Gunneridae</taxon>
        <taxon>Pentapetalae</taxon>
        <taxon>rosids</taxon>
        <taxon>fabids</taxon>
        <taxon>Fabales</taxon>
        <taxon>Fabaceae</taxon>
        <taxon>Papilionoideae</taxon>
        <taxon>50 kb inversion clade</taxon>
        <taxon>NPAAA clade</taxon>
        <taxon>indigoferoid/millettioid clade</taxon>
        <taxon>Phaseoleae</taxon>
        <taxon>Vigna</taxon>
    </lineage>
</organism>
<name>A0A4D6M5R5_VIGUN</name>
<dbReference type="Pfam" id="PF23286">
    <property type="entry name" value="LRR_13"/>
    <property type="match status" value="1"/>
</dbReference>
<dbReference type="PANTHER" id="PTHR45752:SF195">
    <property type="entry name" value="LEUCINE-RICH REPEAT (LRR) FAMILY PROTEIN-RELATED"/>
    <property type="match status" value="1"/>
</dbReference>
<gene>
    <name evidence="3" type="ORF">DEO72_LG6g528</name>
</gene>
<dbReference type="AlphaFoldDB" id="A0A4D6M5R5"/>
<evidence type="ECO:0000259" key="2">
    <source>
        <dbReference type="Pfam" id="PF23286"/>
    </source>
</evidence>
<sequence>MNMTLLNFDECEGLTHIPDVSGLPNLEKVSFKNCKSLVTIHDSFGFLGKLNSLSAVGCSKLRSFPPLKLTSLENLELSYCHSLESFPEILEKMGKITELVLEDCHIKELPFSFHNLTELQTLQLRWCPILRLPSSIVMMPKLAQIIAWESKGWLFPKQVEGEEKVSSMVSSNVDCLVLSGCKLSDDFFPVIPEWFSNVKDLDLSRNNFTVLPECISNCHSLCKLTLDSCHSLQEIRGIPPNIRHLSARYCKSFTSSCRSTLLNQKLHEAGNTMFWLSGAKFPEWFDHHRRGPSCSFWVGNKFPSIALCIAIGQTHIEQVEIVGPIMIINGIECSFDEEEDPYLYMLPHHTHIFDLQHIVFSDYLDRYVSENEWNHVEITYSVKQRFNKKDKHAVTPVSIENGIYVLKQRSSMEDIQFTDPHKKRRLDVV</sequence>
<dbReference type="EMBL" id="CP039350">
    <property type="protein sequence ID" value="QCD95831.1"/>
    <property type="molecule type" value="Genomic_DNA"/>
</dbReference>
<evidence type="ECO:0000313" key="3">
    <source>
        <dbReference type="EMBL" id="QCD95831.1"/>
    </source>
</evidence>
<reference evidence="3 4" key="1">
    <citation type="submission" date="2019-04" db="EMBL/GenBank/DDBJ databases">
        <title>An improved genome assembly and genetic linkage map for asparagus bean, Vigna unguiculata ssp. sesquipedialis.</title>
        <authorList>
            <person name="Xia Q."/>
            <person name="Zhang R."/>
            <person name="Dong Y."/>
        </authorList>
    </citation>
    <scope>NUCLEOTIDE SEQUENCE [LARGE SCALE GENOMIC DNA]</scope>
    <source>
        <tissue evidence="3">Leaf</tissue>
    </source>
</reference>
<accession>A0A4D6M5R5</accession>
<evidence type="ECO:0000256" key="1">
    <source>
        <dbReference type="ARBA" id="ARBA00022821"/>
    </source>
</evidence>
<dbReference type="SUPFAM" id="SSF52047">
    <property type="entry name" value="RNI-like"/>
    <property type="match status" value="1"/>
</dbReference>
<dbReference type="InterPro" id="IPR058546">
    <property type="entry name" value="RPS4B/Roq1-like_LRR"/>
</dbReference>
<evidence type="ECO:0000313" key="4">
    <source>
        <dbReference type="Proteomes" id="UP000501690"/>
    </source>
</evidence>
<dbReference type="InterPro" id="IPR050715">
    <property type="entry name" value="LRR-SigEffector_domain"/>
</dbReference>
<proteinExistence type="predicted"/>
<keyword evidence="1" id="KW-0611">Plant defense</keyword>
<protein>
    <submittedName>
        <fullName evidence="3">Internalin A</fullName>
    </submittedName>
</protein>
<dbReference type="Gene3D" id="3.80.10.10">
    <property type="entry name" value="Ribonuclease Inhibitor"/>
    <property type="match status" value="3"/>
</dbReference>
<keyword evidence="4" id="KW-1185">Reference proteome</keyword>
<dbReference type="Proteomes" id="UP000501690">
    <property type="component" value="Linkage Group LG6"/>
</dbReference>
<feature type="domain" description="Disease resistance protein RPS4B/Roq1-like leucine-rich repeats" evidence="2">
    <location>
        <begin position="69"/>
        <end position="251"/>
    </location>
</feature>
<dbReference type="InterPro" id="IPR032675">
    <property type="entry name" value="LRR_dom_sf"/>
</dbReference>